<dbReference type="EMBL" id="CP001100">
    <property type="protein sequence ID" value="ACF12724.1"/>
    <property type="molecule type" value="Genomic_DNA"/>
</dbReference>
<evidence type="ECO:0000256" key="3">
    <source>
        <dbReference type="ARBA" id="ARBA00022676"/>
    </source>
</evidence>
<evidence type="ECO:0000313" key="7">
    <source>
        <dbReference type="EMBL" id="ACF12724.1"/>
    </source>
</evidence>
<dbReference type="GO" id="GO:0005737">
    <property type="term" value="C:cytoplasm"/>
    <property type="evidence" value="ECO:0007669"/>
    <property type="project" value="TreeGrafter"/>
</dbReference>
<dbReference type="OrthoDB" id="1523230at2"/>
<dbReference type="eggNOG" id="COG0005">
    <property type="taxonomic scope" value="Bacteria"/>
</dbReference>
<evidence type="ECO:0000256" key="5">
    <source>
        <dbReference type="PIRNR" id="PIRNR000477"/>
    </source>
</evidence>
<evidence type="ECO:0000256" key="4">
    <source>
        <dbReference type="ARBA" id="ARBA00022679"/>
    </source>
</evidence>
<dbReference type="GO" id="GO:0009116">
    <property type="term" value="P:nucleoside metabolic process"/>
    <property type="evidence" value="ECO:0007669"/>
    <property type="project" value="InterPro"/>
</dbReference>
<dbReference type="SUPFAM" id="SSF53167">
    <property type="entry name" value="Purine and uridine phosphorylases"/>
    <property type="match status" value="1"/>
</dbReference>
<evidence type="ECO:0000256" key="2">
    <source>
        <dbReference type="ARBA" id="ARBA00006751"/>
    </source>
</evidence>
<dbReference type="NCBIfam" id="NF006054">
    <property type="entry name" value="PRK08202.1"/>
    <property type="match status" value="1"/>
</dbReference>
<dbReference type="PANTHER" id="PTHR11904:SF9">
    <property type="entry name" value="PURINE NUCLEOSIDE PHOSPHORYLASE-RELATED"/>
    <property type="match status" value="1"/>
</dbReference>
<keyword evidence="8" id="KW-1185">Reference proteome</keyword>
<evidence type="ECO:0000256" key="1">
    <source>
        <dbReference type="ARBA" id="ARBA00005058"/>
    </source>
</evidence>
<dbReference type="GO" id="GO:0004731">
    <property type="term" value="F:purine-nucleoside phosphorylase activity"/>
    <property type="evidence" value="ECO:0007669"/>
    <property type="project" value="UniProtKB-EC"/>
</dbReference>
<dbReference type="NCBIfam" id="TIGR01697">
    <property type="entry name" value="PNPH-PUNA-XAPA"/>
    <property type="match status" value="1"/>
</dbReference>
<gene>
    <name evidence="7" type="ordered locus">Ctha_0253</name>
</gene>
<dbReference type="InterPro" id="IPR000845">
    <property type="entry name" value="Nucleoside_phosphorylase_d"/>
</dbReference>
<comment type="function">
    <text evidence="5">The purine nucleoside phosphorylases catalyze the phosphorolytic breakdown of the N-glycosidic bond in the beta-(deoxy)ribonucleoside molecules, with the formation of the corresponding free purine bases and pentose-1-phosphate.</text>
</comment>
<reference evidence="7 8" key="1">
    <citation type="submission" date="2008-06" db="EMBL/GenBank/DDBJ databases">
        <title>Complete sequence of Chloroherpeton thalassium ATCC 35110.</title>
        <authorList>
            <consortium name="US DOE Joint Genome Institute"/>
            <person name="Lucas S."/>
            <person name="Copeland A."/>
            <person name="Lapidus A."/>
            <person name="Glavina del Rio T."/>
            <person name="Dalin E."/>
            <person name="Tice H."/>
            <person name="Bruce D."/>
            <person name="Goodwin L."/>
            <person name="Pitluck S."/>
            <person name="Schmutz J."/>
            <person name="Larimer F."/>
            <person name="Land M."/>
            <person name="Hauser L."/>
            <person name="Kyrpides N."/>
            <person name="Mikhailova N."/>
            <person name="Liu Z."/>
            <person name="Li T."/>
            <person name="Zhao F."/>
            <person name="Overmann J."/>
            <person name="Bryant D.A."/>
            <person name="Richardson P."/>
        </authorList>
    </citation>
    <scope>NUCLEOTIDE SEQUENCE [LARGE SCALE GENOMIC DNA]</scope>
    <source>
        <strain evidence="8">ATCC 35110 / GB-78</strain>
    </source>
</reference>
<dbReference type="InterPro" id="IPR035994">
    <property type="entry name" value="Nucleoside_phosphorylase_sf"/>
</dbReference>
<name>B3QTH8_CHLT3</name>
<accession>B3QTH8</accession>
<dbReference type="Pfam" id="PF01048">
    <property type="entry name" value="PNP_UDP_1"/>
    <property type="match status" value="1"/>
</dbReference>
<organism evidence="7 8">
    <name type="scientific">Chloroherpeton thalassium (strain ATCC 35110 / GB-78)</name>
    <dbReference type="NCBI Taxonomy" id="517418"/>
    <lineage>
        <taxon>Bacteria</taxon>
        <taxon>Pseudomonadati</taxon>
        <taxon>Chlorobiota</taxon>
        <taxon>Chlorobiia</taxon>
        <taxon>Chlorobiales</taxon>
        <taxon>Chloroherpetonaceae</taxon>
        <taxon>Chloroherpeton</taxon>
    </lineage>
</organism>
<keyword evidence="3 5" id="KW-0328">Glycosyltransferase</keyword>
<dbReference type="Proteomes" id="UP000001208">
    <property type="component" value="Chromosome"/>
</dbReference>
<dbReference type="PIRSF" id="PIRSF000477">
    <property type="entry name" value="PurNPase"/>
    <property type="match status" value="1"/>
</dbReference>
<dbReference type="AlphaFoldDB" id="B3QTH8"/>
<dbReference type="HOGENOM" id="CLU_054456_1_0_10"/>
<dbReference type="PANTHER" id="PTHR11904">
    <property type="entry name" value="METHYLTHIOADENOSINE/PURINE NUCLEOSIDE PHOSPHORYLASE"/>
    <property type="match status" value="1"/>
</dbReference>
<dbReference type="Gene3D" id="3.40.50.1580">
    <property type="entry name" value="Nucleoside phosphorylase domain"/>
    <property type="match status" value="1"/>
</dbReference>
<dbReference type="CDD" id="cd09009">
    <property type="entry name" value="PNP-EcPNPII_like"/>
    <property type="match status" value="1"/>
</dbReference>
<dbReference type="InterPro" id="IPR011268">
    <property type="entry name" value="Purine_phosphorylase"/>
</dbReference>
<comment type="similarity">
    <text evidence="2 5">Belongs to the PNP/MTAP phosphorylase family.</text>
</comment>
<comment type="pathway">
    <text evidence="1 5">Purine metabolism; purine nucleoside salvage.</text>
</comment>
<proteinExistence type="inferred from homology"/>
<sequence length="292" mass="32491">MNESEISNLTSAMLLAKPNGDNYKKKVADAVKHIHSHCDVPKNTVAIVLGSGLGAFASRVKVYHSFKTSEIPHFPTPSVEGHGGRVTFGTLGDRPVALIEGRVHLYEGWPVEWVTFYVEILRQLGIKVLILTNSAGGINPDFNVGDLCLIRDHINFMFETRLNRYGMEPRLRHVGFYDKDLSEVIYRTANECKITLRQGVYAGVKGPCYETKAEIRMLQACGADLVGMSTVPEVVAANFHHMRVAAVSLVTNKATGISECKLSHDDVKKTAESAREKFDYFLEMVINKHLAW</sequence>
<keyword evidence="4 5" id="KW-0808">Transferase</keyword>
<dbReference type="UniPathway" id="UPA00606"/>
<feature type="domain" description="Nucleoside phosphorylase" evidence="6">
    <location>
        <begin position="45"/>
        <end position="286"/>
    </location>
</feature>
<evidence type="ECO:0000313" key="8">
    <source>
        <dbReference type="Proteomes" id="UP000001208"/>
    </source>
</evidence>
<protein>
    <recommendedName>
        <fullName evidence="5">Purine nucleoside phosphorylase</fullName>
        <ecNumber evidence="5">2.4.2.1</ecNumber>
    </recommendedName>
    <alternativeName>
        <fullName evidence="5">Inosine-guanosine phosphorylase</fullName>
    </alternativeName>
</protein>
<dbReference type="RefSeq" id="WP_012498808.1">
    <property type="nucleotide sequence ID" value="NC_011026.1"/>
</dbReference>
<dbReference type="STRING" id="517418.Ctha_0253"/>
<dbReference type="EC" id="2.4.2.1" evidence="5"/>
<evidence type="ECO:0000259" key="6">
    <source>
        <dbReference type="Pfam" id="PF01048"/>
    </source>
</evidence>
<dbReference type="KEGG" id="cts:Ctha_0253"/>